<feature type="domain" description="Phospholipid/glycerol acyltransferase" evidence="4">
    <location>
        <begin position="35"/>
        <end position="149"/>
    </location>
</feature>
<keyword evidence="3 5" id="KW-0012">Acyltransferase</keyword>
<comment type="pathway">
    <text evidence="1">Lipid metabolism.</text>
</comment>
<organism evidence="5 6">
    <name type="scientific">Candidatus Colimorpha enterica</name>
    <dbReference type="NCBI Taxonomy" id="3083063"/>
    <lineage>
        <taxon>Bacteria</taxon>
        <taxon>Pseudomonadati</taxon>
        <taxon>Bacteroidota</taxon>
        <taxon>Bacteroidia</taxon>
        <taxon>Bacteroidales</taxon>
        <taxon>Candidatus Colimorpha</taxon>
    </lineage>
</organism>
<evidence type="ECO:0000256" key="3">
    <source>
        <dbReference type="ARBA" id="ARBA00023315"/>
    </source>
</evidence>
<reference evidence="5 6" key="1">
    <citation type="submission" date="2022-03" db="EMBL/GenBank/DDBJ databases">
        <title>Metagenome-assembled genomes from swine fecal metagenomes.</title>
        <authorList>
            <person name="Holman D.B."/>
            <person name="Kommadath A."/>
        </authorList>
    </citation>
    <scope>NUCLEOTIDE SEQUENCE [LARGE SCALE GENOMIC DNA]</scope>
    <source>
        <strain evidence="5">SUG147</strain>
    </source>
</reference>
<dbReference type="InterPro" id="IPR002123">
    <property type="entry name" value="Plipid/glycerol_acylTrfase"/>
</dbReference>
<name>A0AAE3FHJ1_9BACT</name>
<comment type="caution">
    <text evidence="5">The sequence shown here is derived from an EMBL/GenBank/DDBJ whole genome shotgun (WGS) entry which is preliminary data.</text>
</comment>
<gene>
    <name evidence="5" type="ORF">MR241_01990</name>
</gene>
<evidence type="ECO:0000256" key="2">
    <source>
        <dbReference type="ARBA" id="ARBA00022679"/>
    </source>
</evidence>
<dbReference type="PANTHER" id="PTHR10434">
    <property type="entry name" value="1-ACYL-SN-GLYCEROL-3-PHOSPHATE ACYLTRANSFERASE"/>
    <property type="match status" value="1"/>
</dbReference>
<evidence type="ECO:0000313" key="5">
    <source>
        <dbReference type="EMBL" id="MCI5755047.1"/>
    </source>
</evidence>
<dbReference type="CDD" id="cd07989">
    <property type="entry name" value="LPLAT_AGPAT-like"/>
    <property type="match status" value="1"/>
</dbReference>
<evidence type="ECO:0000313" key="6">
    <source>
        <dbReference type="Proteomes" id="UP001139365"/>
    </source>
</evidence>
<keyword evidence="2" id="KW-0808">Transferase</keyword>
<dbReference type="Pfam" id="PF01553">
    <property type="entry name" value="Acyltransferase"/>
    <property type="match status" value="1"/>
</dbReference>
<proteinExistence type="predicted"/>
<dbReference type="SMART" id="SM00563">
    <property type="entry name" value="PlsC"/>
    <property type="match status" value="1"/>
</dbReference>
<dbReference type="GO" id="GO:0003841">
    <property type="term" value="F:1-acylglycerol-3-phosphate O-acyltransferase activity"/>
    <property type="evidence" value="ECO:0007669"/>
    <property type="project" value="TreeGrafter"/>
</dbReference>
<dbReference type="Proteomes" id="UP001139365">
    <property type="component" value="Unassembled WGS sequence"/>
</dbReference>
<sequence length="200" mass="22001">MSFYSRSKRRFAWLIRALFRVKLIGAENEPEDGTFLICANHISEADPLILGACLKHNPRYMAKKELMKVPVIGKLITALGAYPIDRGGNDVAAIRKTVDFLKNGESVIMFPQGTRCRGVDPAETRFRNGCALIAARAGVPVLPIYIGTKNFRVRLFRRVTVKVGKPISCDEITGAETGREDFASGASLVFSRIIAAGKDE</sequence>
<dbReference type="SUPFAM" id="SSF69593">
    <property type="entry name" value="Glycerol-3-phosphate (1)-acyltransferase"/>
    <property type="match status" value="1"/>
</dbReference>
<dbReference type="EMBL" id="JALEMU010000034">
    <property type="protein sequence ID" value="MCI5755047.1"/>
    <property type="molecule type" value="Genomic_DNA"/>
</dbReference>
<accession>A0AAE3FHJ1</accession>
<dbReference type="AlphaFoldDB" id="A0AAE3FHJ1"/>
<dbReference type="GO" id="GO:0006654">
    <property type="term" value="P:phosphatidic acid biosynthetic process"/>
    <property type="evidence" value="ECO:0007669"/>
    <property type="project" value="TreeGrafter"/>
</dbReference>
<evidence type="ECO:0000259" key="4">
    <source>
        <dbReference type="SMART" id="SM00563"/>
    </source>
</evidence>
<protein>
    <submittedName>
        <fullName evidence="5">1-acyl-sn-glycerol-3-phosphate acyltransferase</fullName>
    </submittedName>
</protein>
<dbReference type="PANTHER" id="PTHR10434:SF11">
    <property type="entry name" value="1-ACYL-SN-GLYCEROL-3-PHOSPHATE ACYLTRANSFERASE"/>
    <property type="match status" value="1"/>
</dbReference>
<evidence type="ECO:0000256" key="1">
    <source>
        <dbReference type="ARBA" id="ARBA00005189"/>
    </source>
</evidence>